<feature type="region of interest" description="Disordered" evidence="1">
    <location>
        <begin position="1"/>
        <end position="26"/>
    </location>
</feature>
<name>A0A6J5RGM2_9CAUD</name>
<reference evidence="2" key="1">
    <citation type="submission" date="2020-05" db="EMBL/GenBank/DDBJ databases">
        <authorList>
            <person name="Chiriac C."/>
            <person name="Salcher M."/>
            <person name="Ghai R."/>
            <person name="Kavagutti S V."/>
        </authorList>
    </citation>
    <scope>NUCLEOTIDE SEQUENCE</scope>
</reference>
<sequence length="86" mass="10095">MEWSEARKMGLPSYDTGRPCKRGHLSSRRTDSAACEECLSERSKKQYREDVKSSFSAYRDHLDRTNHAHRIRRRINAEVGIERGDR</sequence>
<accession>A0A6J5RGM2</accession>
<evidence type="ECO:0000313" key="2">
    <source>
        <dbReference type="EMBL" id="CAB4192721.1"/>
    </source>
</evidence>
<proteinExistence type="predicted"/>
<organism evidence="2">
    <name type="scientific">uncultured Caudovirales phage</name>
    <dbReference type="NCBI Taxonomy" id="2100421"/>
    <lineage>
        <taxon>Viruses</taxon>
        <taxon>Duplodnaviria</taxon>
        <taxon>Heunggongvirae</taxon>
        <taxon>Uroviricota</taxon>
        <taxon>Caudoviricetes</taxon>
        <taxon>Peduoviridae</taxon>
        <taxon>Maltschvirus</taxon>
        <taxon>Maltschvirus maltsch</taxon>
    </lineage>
</organism>
<protein>
    <submittedName>
        <fullName evidence="2">Uncharacterized protein</fullName>
    </submittedName>
</protein>
<gene>
    <name evidence="2" type="ORF">UFOVP1244_72</name>
</gene>
<evidence type="ECO:0000256" key="1">
    <source>
        <dbReference type="SAM" id="MobiDB-lite"/>
    </source>
</evidence>
<dbReference type="EMBL" id="LR797181">
    <property type="protein sequence ID" value="CAB4192721.1"/>
    <property type="molecule type" value="Genomic_DNA"/>
</dbReference>